<protein>
    <recommendedName>
        <fullName evidence="1">DUF3859 domain-containing protein</fullName>
    </recommendedName>
</protein>
<keyword evidence="3" id="KW-1185">Reference proteome</keyword>
<evidence type="ECO:0000313" key="2">
    <source>
        <dbReference type="EMBL" id="SHI91701.1"/>
    </source>
</evidence>
<accession>A0A1M6F212</accession>
<organism evidence="2 3">
    <name type="scientific">Tangfeifania diversioriginum</name>
    <dbReference type="NCBI Taxonomy" id="1168035"/>
    <lineage>
        <taxon>Bacteria</taxon>
        <taxon>Pseudomonadati</taxon>
        <taxon>Bacteroidota</taxon>
        <taxon>Bacteroidia</taxon>
        <taxon>Marinilabiliales</taxon>
        <taxon>Prolixibacteraceae</taxon>
        <taxon>Tangfeifania</taxon>
    </lineage>
</organism>
<dbReference type="STRING" id="1168035.SAMN05444280_1084"/>
<dbReference type="Gene3D" id="2.60.40.2390">
    <property type="match status" value="1"/>
</dbReference>
<evidence type="ECO:0000259" key="1">
    <source>
        <dbReference type="Pfam" id="PF12975"/>
    </source>
</evidence>
<proteinExistence type="predicted"/>
<dbReference type="EMBL" id="FQZE01000008">
    <property type="protein sequence ID" value="SHI91701.1"/>
    <property type="molecule type" value="Genomic_DNA"/>
</dbReference>
<dbReference type="Proteomes" id="UP000184050">
    <property type="component" value="Unassembled WGS sequence"/>
</dbReference>
<dbReference type="AlphaFoldDB" id="A0A1M6F212"/>
<dbReference type="RefSeq" id="WP_073167568.1">
    <property type="nucleotide sequence ID" value="NZ_FQZE01000008.1"/>
</dbReference>
<sequence length="131" mass="15655">MRRKNPIFKIYSYGEYSRWNRESKEIPKILNFTTTIEAEIGTEFGYVLHIKNGKSENIKYKIEHPPFKNENGEIVPPFEGWEFIRTNDYRFYLGDCIWEPLEDKLGDWELTTYHNGKAVAKKLFKVVKKEN</sequence>
<feature type="domain" description="DUF3859" evidence="1">
    <location>
        <begin position="5"/>
        <end position="126"/>
    </location>
</feature>
<reference evidence="2 3" key="1">
    <citation type="submission" date="2016-11" db="EMBL/GenBank/DDBJ databases">
        <authorList>
            <person name="Jaros S."/>
            <person name="Januszkiewicz K."/>
            <person name="Wedrychowicz H."/>
        </authorList>
    </citation>
    <scope>NUCLEOTIDE SEQUENCE [LARGE SCALE GENOMIC DNA]</scope>
    <source>
        <strain evidence="2 3">DSM 27063</strain>
    </source>
</reference>
<dbReference type="InterPro" id="IPR024331">
    <property type="entry name" value="DUF3859"/>
</dbReference>
<evidence type="ECO:0000313" key="3">
    <source>
        <dbReference type="Proteomes" id="UP000184050"/>
    </source>
</evidence>
<dbReference type="OrthoDB" id="9789349at2"/>
<dbReference type="Pfam" id="PF12975">
    <property type="entry name" value="DUF3859"/>
    <property type="match status" value="1"/>
</dbReference>
<name>A0A1M6F212_9BACT</name>
<gene>
    <name evidence="2" type="ORF">SAMN05444280_1084</name>
</gene>